<organism evidence="2 3">
    <name type="scientific">Zhengella mangrovi</name>
    <dbReference type="NCBI Taxonomy" id="1982044"/>
    <lineage>
        <taxon>Bacteria</taxon>
        <taxon>Pseudomonadati</taxon>
        <taxon>Pseudomonadota</taxon>
        <taxon>Alphaproteobacteria</taxon>
        <taxon>Hyphomicrobiales</taxon>
        <taxon>Notoacmeibacteraceae</taxon>
        <taxon>Zhengella</taxon>
    </lineage>
</organism>
<dbReference type="InterPro" id="IPR050491">
    <property type="entry name" value="AmpC-like"/>
</dbReference>
<sequence>MDETITNWMERHHVPGLAACIAREDQIVWSRGYGMANLSKGIPFSPDRSLFPIASITKTITATAVMQLRDRGYFTLDDDVNRFIGINIRNPGHPDVPITFRHLLTHTSSLKDDDVLYSLYAAGDPTRSLGDVIAEYFRPGGSLWSRKIYSKQQPGTRERYSNAGFALLGHLVEQVSNKPLEDYLQQNIFSVIGMDETSFYIGKLDLEKQARAYTYAKKLRRQLVPGDGDGNLLPEGVTPKIGYNEHELYSYPTLADGMIRTSVNQLARFMIAMMNEGRFSGVQLLGKETVKEMLPKSGPGLAWFRRGPYWGHDGGDPGCTTEMQFNPRTRTGYIIFANADVDLKKMVSHIEQAAEIMA</sequence>
<dbReference type="InterPro" id="IPR012338">
    <property type="entry name" value="Beta-lactam/transpept-like"/>
</dbReference>
<dbReference type="OrthoDB" id="9808046at2"/>
<dbReference type="SUPFAM" id="SSF56601">
    <property type="entry name" value="beta-lactamase/transpeptidase-like"/>
    <property type="match status" value="1"/>
</dbReference>
<feature type="domain" description="Beta-lactamase-related" evidence="1">
    <location>
        <begin position="2"/>
        <end position="355"/>
    </location>
</feature>
<comment type="caution">
    <text evidence="2">The sequence shown here is derived from an EMBL/GenBank/DDBJ whole genome shotgun (WGS) entry which is preliminary data.</text>
</comment>
<dbReference type="Gene3D" id="3.40.710.10">
    <property type="entry name" value="DD-peptidase/beta-lactamase superfamily"/>
    <property type="match status" value="1"/>
</dbReference>
<dbReference type="PANTHER" id="PTHR46825:SF9">
    <property type="entry name" value="BETA-LACTAMASE-RELATED DOMAIN-CONTAINING PROTEIN"/>
    <property type="match status" value="1"/>
</dbReference>
<evidence type="ECO:0000313" key="3">
    <source>
        <dbReference type="Proteomes" id="UP000221168"/>
    </source>
</evidence>
<name>A0A2G1QH45_9HYPH</name>
<dbReference type="EMBL" id="PDVP01000023">
    <property type="protein sequence ID" value="PHP64789.1"/>
    <property type="molecule type" value="Genomic_DNA"/>
</dbReference>
<dbReference type="Proteomes" id="UP000221168">
    <property type="component" value="Unassembled WGS sequence"/>
</dbReference>
<dbReference type="InterPro" id="IPR001466">
    <property type="entry name" value="Beta-lactam-related"/>
</dbReference>
<evidence type="ECO:0000313" key="2">
    <source>
        <dbReference type="EMBL" id="PHP64789.1"/>
    </source>
</evidence>
<dbReference type="Pfam" id="PF00144">
    <property type="entry name" value="Beta-lactamase"/>
    <property type="match status" value="1"/>
</dbReference>
<dbReference type="AlphaFoldDB" id="A0A2G1QH45"/>
<gene>
    <name evidence="2" type="ORF">CSC94_22585</name>
</gene>
<evidence type="ECO:0000259" key="1">
    <source>
        <dbReference type="Pfam" id="PF00144"/>
    </source>
</evidence>
<dbReference type="RefSeq" id="WP_099308646.1">
    <property type="nucleotide sequence ID" value="NZ_PDVP01000023.1"/>
</dbReference>
<proteinExistence type="predicted"/>
<reference evidence="2 3" key="1">
    <citation type="submission" date="2017-10" db="EMBL/GenBank/DDBJ databases">
        <title>Sedimentibacterium mangrovi gen. nov., sp. nov., a novel member of family Phyllobacteriacea isolated from mangrove sediment.</title>
        <authorList>
            <person name="Liao H."/>
            <person name="Tian Y."/>
        </authorList>
    </citation>
    <scope>NUCLEOTIDE SEQUENCE [LARGE SCALE GENOMIC DNA]</scope>
    <source>
        <strain evidence="2 3">X9-2-2</strain>
    </source>
</reference>
<accession>A0A2G1QH45</accession>
<dbReference type="PANTHER" id="PTHR46825">
    <property type="entry name" value="D-ALANYL-D-ALANINE-CARBOXYPEPTIDASE/ENDOPEPTIDASE AMPH"/>
    <property type="match status" value="1"/>
</dbReference>
<protein>
    <recommendedName>
        <fullName evidence="1">Beta-lactamase-related domain-containing protein</fullName>
    </recommendedName>
</protein>
<keyword evidence="3" id="KW-1185">Reference proteome</keyword>